<protein>
    <recommendedName>
        <fullName evidence="5">Transmembrane protein</fullName>
    </recommendedName>
</protein>
<keyword evidence="1" id="KW-1133">Transmembrane helix</keyword>
<evidence type="ECO:0000313" key="3">
    <source>
        <dbReference type="EMBL" id="ORX06385.1"/>
    </source>
</evidence>
<evidence type="ECO:0000313" key="2">
    <source>
        <dbReference type="EMBL" id="CDO86412.1"/>
    </source>
</evidence>
<dbReference type="STRING" id="47839.BN973_00755"/>
<dbReference type="AlphaFoldDB" id="A0A024JSQ1"/>
<reference evidence="2" key="1">
    <citation type="journal article" date="2014" name="Genome Announc.">
        <title>Draft Genome Sequence of Mycobacterium triplex DSM 44626.</title>
        <authorList>
            <person name="Sassi M."/>
            <person name="Croce O."/>
            <person name="Robert C."/>
            <person name="Raoult D."/>
            <person name="Drancourt M."/>
        </authorList>
    </citation>
    <scope>NUCLEOTIDE SEQUENCE [LARGE SCALE GENOMIC DNA]</scope>
    <source>
        <strain evidence="2">DSM 44626</strain>
    </source>
</reference>
<organism evidence="2">
    <name type="scientific">Mycobacterium triplex</name>
    <dbReference type="NCBI Taxonomy" id="47839"/>
    <lineage>
        <taxon>Bacteria</taxon>
        <taxon>Bacillati</taxon>
        <taxon>Actinomycetota</taxon>
        <taxon>Actinomycetes</taxon>
        <taxon>Mycobacteriales</taxon>
        <taxon>Mycobacteriaceae</taxon>
        <taxon>Mycobacterium</taxon>
        <taxon>Mycobacterium simiae complex</taxon>
    </lineage>
</organism>
<dbReference type="HOGENOM" id="CLU_1883482_0_0_11"/>
<keyword evidence="4" id="KW-1185">Reference proteome</keyword>
<feature type="transmembrane region" description="Helical" evidence="1">
    <location>
        <begin position="74"/>
        <end position="107"/>
    </location>
</feature>
<evidence type="ECO:0000313" key="4">
    <source>
        <dbReference type="Proteomes" id="UP000193710"/>
    </source>
</evidence>
<name>A0A024JSQ1_9MYCO</name>
<dbReference type="EMBL" id="LQPY01000011">
    <property type="protein sequence ID" value="ORX06385.1"/>
    <property type="molecule type" value="Genomic_DNA"/>
</dbReference>
<keyword evidence="1" id="KW-0812">Transmembrane</keyword>
<reference evidence="3 4" key="3">
    <citation type="submission" date="2016-01" db="EMBL/GenBank/DDBJ databases">
        <title>The new phylogeny of the genus Mycobacterium.</title>
        <authorList>
            <person name="Tarcisio F."/>
            <person name="Conor M."/>
            <person name="Antonella G."/>
            <person name="Elisabetta G."/>
            <person name="Giulia F.S."/>
            <person name="Sara T."/>
            <person name="Anna F."/>
            <person name="Clotilde B."/>
            <person name="Roberto B."/>
            <person name="Veronica D.S."/>
            <person name="Fabio R."/>
            <person name="Monica P."/>
            <person name="Olivier J."/>
            <person name="Enrico T."/>
            <person name="Nicola S."/>
        </authorList>
    </citation>
    <scope>NUCLEOTIDE SEQUENCE [LARGE SCALE GENOMIC DNA]</scope>
    <source>
        <strain evidence="3 4">DSM 44626</strain>
    </source>
</reference>
<dbReference type="EMBL" id="HG964446">
    <property type="protein sequence ID" value="CDO86412.1"/>
    <property type="molecule type" value="Genomic_DNA"/>
</dbReference>
<keyword evidence="1" id="KW-0472">Membrane</keyword>
<dbReference type="Proteomes" id="UP000028880">
    <property type="component" value="Unassembled WGS sequence"/>
</dbReference>
<dbReference type="Proteomes" id="UP000193710">
    <property type="component" value="Unassembled WGS sequence"/>
</dbReference>
<accession>A0A024JSQ1</accession>
<gene>
    <name evidence="3" type="ORF">AWC29_09070</name>
    <name evidence="2" type="ORF">BN973_00755</name>
</gene>
<sequence>MRDTVRVQTADGNQSDVTLLNYNVSVQPGDVITVWYANKGEKWVTVAVLNHTTRQQNLNSGDLSRILAPKVGGYMVLIIVVNSLLSVFVCFLLPFWGILLGLFLWGLKRARRTFAQADIAPLWQLGEANARRLVA</sequence>
<evidence type="ECO:0008006" key="5">
    <source>
        <dbReference type="Google" id="ProtNLM"/>
    </source>
</evidence>
<proteinExistence type="predicted"/>
<reference evidence="2" key="2">
    <citation type="submission" date="2014-04" db="EMBL/GenBank/DDBJ databases">
        <authorList>
            <person name="Urmite Genomes U."/>
        </authorList>
    </citation>
    <scope>NUCLEOTIDE SEQUENCE</scope>
    <source>
        <strain evidence="2">DSM 44626</strain>
    </source>
</reference>
<evidence type="ECO:0000256" key="1">
    <source>
        <dbReference type="SAM" id="Phobius"/>
    </source>
</evidence>